<evidence type="ECO:0000313" key="2">
    <source>
        <dbReference type="EMBL" id="KAE8321618.1"/>
    </source>
</evidence>
<reference evidence="3" key="1">
    <citation type="submission" date="2019-04" db="EMBL/GenBank/DDBJ databases">
        <title>Friends and foes A comparative genomics studyof 23 Aspergillus species from section Flavi.</title>
        <authorList>
            <consortium name="DOE Joint Genome Institute"/>
            <person name="Kjaerbolling I."/>
            <person name="Vesth T."/>
            <person name="Frisvad J.C."/>
            <person name="Nybo J.L."/>
            <person name="Theobald S."/>
            <person name="Kildgaard S."/>
            <person name="Isbrandt T."/>
            <person name="Kuo A."/>
            <person name="Sato A."/>
            <person name="Lyhne E.K."/>
            <person name="Kogle M.E."/>
            <person name="Wiebenga A."/>
            <person name="Kun R.S."/>
            <person name="Lubbers R.J."/>
            <person name="Makela M.R."/>
            <person name="Barry K."/>
            <person name="Chovatia M."/>
            <person name="Clum A."/>
            <person name="Daum C."/>
            <person name="Haridas S."/>
            <person name="He G."/>
            <person name="LaButti K."/>
            <person name="Lipzen A."/>
            <person name="Mondo S."/>
            <person name="Riley R."/>
            <person name="Salamov A."/>
            <person name="Simmons B.A."/>
            <person name="Magnuson J.K."/>
            <person name="Henrissat B."/>
            <person name="Mortensen U.H."/>
            <person name="Larsen T.O."/>
            <person name="Devries R.P."/>
            <person name="Grigoriev I.V."/>
            <person name="Machida M."/>
            <person name="Baker S.E."/>
            <person name="Andersen M.R."/>
        </authorList>
    </citation>
    <scope>NUCLEOTIDE SEQUENCE [LARGE SCALE GENOMIC DNA]</scope>
    <source>
        <strain evidence="3">CBS 130017</strain>
    </source>
</reference>
<proteinExistence type="predicted"/>
<dbReference type="SUPFAM" id="SSF52540">
    <property type="entry name" value="P-loop containing nucleoside triphosphate hydrolases"/>
    <property type="match status" value="1"/>
</dbReference>
<protein>
    <recommendedName>
        <fullName evidence="4">P-loop containing nucleoside triphosphate hydrolase protein</fullName>
    </recommendedName>
</protein>
<name>A0A5N6WM14_9EURO</name>
<accession>A0A5N6WM14</accession>
<gene>
    <name evidence="2" type="ORF">BDV39DRAFT_212241</name>
</gene>
<dbReference type="InterPro" id="IPR027417">
    <property type="entry name" value="P-loop_NTPase"/>
</dbReference>
<feature type="region of interest" description="Disordered" evidence="1">
    <location>
        <begin position="1"/>
        <end position="27"/>
    </location>
</feature>
<sequence>MRYQLDLLEPSHDGTVENDKTSHAPIVSSDVPSRQLKQKTPKVSQFGLLADPRFHLNVSHPSSTFICGSQGSGKSHTLSCILENCLIPSRAGRIPSPLTGFGFHYDTFIGDTVESPCEAAFLSSHPDVQVRVLCSPTNVNSIRGCYSRFNTPVDVLKLDRSHLNTKRIMDLMAVKQDSGEIPLYMHTVKRILREMRIRQQCTKGCFGYQTFKDRVMYSGLNRGQLGPLKQRLETLESFMPEGQVDPWRRQSASIGRVIALDETHKYMNASPEARAFTETLLSVVRPERNLAARVVISTQEPTVLMDLLNLCSVTIVHRFTSPEWLWPLQKHLAAAAANPFTPKTKSGNASNDTGDLSTDQNLSSLFDNVVQLGVAEALLFAPSAIVQARVGQDGRVEIHPLGSEFLPIKVRARLMSEGGKNVLSL</sequence>
<organism evidence="2 3">
    <name type="scientific">Aspergillus sergii</name>
    <dbReference type="NCBI Taxonomy" id="1034303"/>
    <lineage>
        <taxon>Eukaryota</taxon>
        <taxon>Fungi</taxon>
        <taxon>Dikarya</taxon>
        <taxon>Ascomycota</taxon>
        <taxon>Pezizomycotina</taxon>
        <taxon>Eurotiomycetes</taxon>
        <taxon>Eurotiomycetidae</taxon>
        <taxon>Eurotiales</taxon>
        <taxon>Aspergillaceae</taxon>
        <taxon>Aspergillus</taxon>
        <taxon>Aspergillus subgen. Circumdati</taxon>
    </lineage>
</organism>
<evidence type="ECO:0000313" key="3">
    <source>
        <dbReference type="Proteomes" id="UP000325945"/>
    </source>
</evidence>
<dbReference type="Gene3D" id="3.40.50.300">
    <property type="entry name" value="P-loop containing nucleotide triphosphate hydrolases"/>
    <property type="match status" value="1"/>
</dbReference>
<evidence type="ECO:0000256" key="1">
    <source>
        <dbReference type="SAM" id="MobiDB-lite"/>
    </source>
</evidence>
<evidence type="ECO:0008006" key="4">
    <source>
        <dbReference type="Google" id="ProtNLM"/>
    </source>
</evidence>
<keyword evidence="3" id="KW-1185">Reference proteome</keyword>
<dbReference type="AlphaFoldDB" id="A0A5N6WM14"/>
<dbReference type="EMBL" id="ML741864">
    <property type="protein sequence ID" value="KAE8321618.1"/>
    <property type="molecule type" value="Genomic_DNA"/>
</dbReference>
<feature type="compositionally biased region" description="Basic and acidic residues" evidence="1">
    <location>
        <begin position="9"/>
        <end position="22"/>
    </location>
</feature>
<dbReference type="Proteomes" id="UP000325945">
    <property type="component" value="Unassembled WGS sequence"/>
</dbReference>